<protein>
    <recommendedName>
        <fullName evidence="2">DUF427 domain-containing protein</fullName>
    </recommendedName>
</protein>
<evidence type="ECO:0000313" key="3">
    <source>
        <dbReference type="EMBL" id="OYX06413.1"/>
    </source>
</evidence>
<dbReference type="InterPro" id="IPR007361">
    <property type="entry name" value="DUF427"/>
</dbReference>
<gene>
    <name evidence="3" type="ORF">B7Z12_00475</name>
</gene>
<accession>A0A258DGP5</accession>
<dbReference type="PANTHER" id="PTHR34310">
    <property type="entry name" value="DUF427 DOMAIN PROTEIN (AFU_ORTHOLOGUE AFUA_3G02220)"/>
    <property type="match status" value="1"/>
</dbReference>
<organism evidence="3 4">
    <name type="scientific">Caulobacter vibrioides</name>
    <name type="common">Caulobacter crescentus</name>
    <dbReference type="NCBI Taxonomy" id="155892"/>
    <lineage>
        <taxon>Bacteria</taxon>
        <taxon>Pseudomonadati</taxon>
        <taxon>Pseudomonadota</taxon>
        <taxon>Alphaproteobacteria</taxon>
        <taxon>Caulobacterales</taxon>
        <taxon>Caulobacteraceae</taxon>
        <taxon>Caulobacter</taxon>
    </lineage>
</organism>
<feature type="compositionally biased region" description="Basic and acidic residues" evidence="1">
    <location>
        <begin position="157"/>
        <end position="169"/>
    </location>
</feature>
<proteinExistence type="predicted"/>
<dbReference type="InterPro" id="IPR038694">
    <property type="entry name" value="DUF427_sf"/>
</dbReference>
<comment type="caution">
    <text evidence="3">The sequence shown here is derived from an EMBL/GenBank/DDBJ whole genome shotgun (WGS) entry which is preliminary data.</text>
</comment>
<feature type="region of interest" description="Disordered" evidence="1">
    <location>
        <begin position="136"/>
        <end position="175"/>
    </location>
</feature>
<dbReference type="Gene3D" id="2.170.150.40">
    <property type="entry name" value="Domain of unknown function (DUF427)"/>
    <property type="match status" value="1"/>
</dbReference>
<sequence>MKTPNETHPISLTPAPGVVRVLFEGHEIADSDDVLVLQEANYPPVYYLPRVHVRTAFLRKTDKTTHCPYKGQASYFTIYRDRQVIEDAVWSYEAPYPALSPIAGRLAFYPEHVEFQLGDLTPAQTEILDVGEVIRHTDSGSGNSQADHWPPNVAMPDPEREERDVDQPYRDIGSP</sequence>
<name>A0A258DGP5_CAUVI</name>
<dbReference type="Proteomes" id="UP000215616">
    <property type="component" value="Unassembled WGS sequence"/>
</dbReference>
<evidence type="ECO:0000313" key="4">
    <source>
        <dbReference type="Proteomes" id="UP000215616"/>
    </source>
</evidence>
<feature type="domain" description="DUF427" evidence="2">
    <location>
        <begin position="19"/>
        <end position="111"/>
    </location>
</feature>
<reference evidence="3 4" key="1">
    <citation type="submission" date="2017-03" db="EMBL/GenBank/DDBJ databases">
        <title>Lifting the veil on microbial sulfur biogeochemistry in mining wastewaters.</title>
        <authorList>
            <person name="Kantor R.S."/>
            <person name="Colenbrander Nelson T."/>
            <person name="Marshall S."/>
            <person name="Bennett D."/>
            <person name="Apte S."/>
            <person name="Camacho D."/>
            <person name="Thomas B.C."/>
            <person name="Warren L.A."/>
            <person name="Banfield J.F."/>
        </authorList>
    </citation>
    <scope>NUCLEOTIDE SEQUENCE [LARGE SCALE GENOMIC DNA]</scope>
    <source>
        <strain evidence="3">32-67-7</strain>
    </source>
</reference>
<dbReference type="EMBL" id="NCDQ01000004">
    <property type="protein sequence ID" value="OYX06413.1"/>
    <property type="molecule type" value="Genomic_DNA"/>
</dbReference>
<dbReference type="PANTHER" id="PTHR34310:SF9">
    <property type="entry name" value="BLR5716 PROTEIN"/>
    <property type="match status" value="1"/>
</dbReference>
<dbReference type="Pfam" id="PF04248">
    <property type="entry name" value="NTP_transf_9"/>
    <property type="match status" value="1"/>
</dbReference>
<evidence type="ECO:0000259" key="2">
    <source>
        <dbReference type="Pfam" id="PF04248"/>
    </source>
</evidence>
<dbReference type="AlphaFoldDB" id="A0A258DGP5"/>
<evidence type="ECO:0000256" key="1">
    <source>
        <dbReference type="SAM" id="MobiDB-lite"/>
    </source>
</evidence>